<evidence type="ECO:0000313" key="1">
    <source>
        <dbReference type="EMBL" id="PBK58972.1"/>
    </source>
</evidence>
<dbReference type="Proteomes" id="UP000218334">
    <property type="component" value="Unassembled WGS sequence"/>
</dbReference>
<keyword evidence="2" id="KW-1185">Reference proteome</keyword>
<evidence type="ECO:0000313" key="2">
    <source>
        <dbReference type="Proteomes" id="UP000218334"/>
    </source>
</evidence>
<gene>
    <name evidence="1" type="ORF">ARMSODRAFT_967315</name>
</gene>
<name>A0A2H3AVS3_9AGAR</name>
<dbReference type="EMBL" id="KZ293517">
    <property type="protein sequence ID" value="PBK58972.1"/>
    <property type="molecule type" value="Genomic_DNA"/>
</dbReference>
<protein>
    <submittedName>
        <fullName evidence="1">Uncharacterized protein</fullName>
    </submittedName>
</protein>
<sequence length="104" mass="11927">MGGSPRIRGCISNGSTSHDLPYWKRRCSFKLFLQRYIKAEARYLPKKGKARRLNLNVMLSVDQSINGEGGKDAVYYAHVDPSVKLKFYPIPREVYFSPVSRSRT</sequence>
<dbReference type="AlphaFoldDB" id="A0A2H3AVS3"/>
<proteinExistence type="predicted"/>
<reference evidence="2" key="1">
    <citation type="journal article" date="2017" name="Nat. Ecol. Evol.">
        <title>Genome expansion and lineage-specific genetic innovations in the forest pathogenic fungi Armillaria.</title>
        <authorList>
            <person name="Sipos G."/>
            <person name="Prasanna A.N."/>
            <person name="Walter M.C."/>
            <person name="O'Connor E."/>
            <person name="Balint B."/>
            <person name="Krizsan K."/>
            <person name="Kiss B."/>
            <person name="Hess J."/>
            <person name="Varga T."/>
            <person name="Slot J."/>
            <person name="Riley R."/>
            <person name="Boka B."/>
            <person name="Rigling D."/>
            <person name="Barry K."/>
            <person name="Lee J."/>
            <person name="Mihaltcheva S."/>
            <person name="LaButti K."/>
            <person name="Lipzen A."/>
            <person name="Waldron R."/>
            <person name="Moloney N.M."/>
            <person name="Sperisen C."/>
            <person name="Kredics L."/>
            <person name="Vagvoelgyi C."/>
            <person name="Patrignani A."/>
            <person name="Fitzpatrick D."/>
            <person name="Nagy I."/>
            <person name="Doyle S."/>
            <person name="Anderson J.B."/>
            <person name="Grigoriev I.V."/>
            <person name="Gueldener U."/>
            <person name="Muensterkoetter M."/>
            <person name="Nagy L.G."/>
        </authorList>
    </citation>
    <scope>NUCLEOTIDE SEQUENCE [LARGE SCALE GENOMIC DNA]</scope>
    <source>
        <strain evidence="2">28-4</strain>
    </source>
</reference>
<organism evidence="1 2">
    <name type="scientific">Armillaria solidipes</name>
    <dbReference type="NCBI Taxonomy" id="1076256"/>
    <lineage>
        <taxon>Eukaryota</taxon>
        <taxon>Fungi</taxon>
        <taxon>Dikarya</taxon>
        <taxon>Basidiomycota</taxon>
        <taxon>Agaricomycotina</taxon>
        <taxon>Agaricomycetes</taxon>
        <taxon>Agaricomycetidae</taxon>
        <taxon>Agaricales</taxon>
        <taxon>Marasmiineae</taxon>
        <taxon>Physalacriaceae</taxon>
        <taxon>Armillaria</taxon>
    </lineage>
</organism>
<accession>A0A2H3AVS3</accession>